<dbReference type="PANTHER" id="PTHR43080:SF26">
    <property type="entry name" value="REGULATORY PROTEIN"/>
    <property type="match status" value="1"/>
</dbReference>
<protein>
    <submittedName>
        <fullName evidence="5">BON domain-containing protein</fullName>
    </submittedName>
</protein>
<feature type="domain" description="BON" evidence="3">
    <location>
        <begin position="158"/>
        <end position="225"/>
    </location>
</feature>
<name>A0A1H7C3I1_9BURK</name>
<dbReference type="EMBL" id="FNYE01000019">
    <property type="protein sequence ID" value="SEJ81180.1"/>
    <property type="molecule type" value="Genomic_DNA"/>
</dbReference>
<evidence type="ECO:0000259" key="4">
    <source>
        <dbReference type="PROSITE" id="PS51371"/>
    </source>
</evidence>
<dbReference type="PROSITE" id="PS50914">
    <property type="entry name" value="BON"/>
    <property type="match status" value="1"/>
</dbReference>
<dbReference type="Proteomes" id="UP000198866">
    <property type="component" value="Unassembled WGS sequence"/>
</dbReference>
<dbReference type="InterPro" id="IPR007055">
    <property type="entry name" value="BON_dom"/>
</dbReference>
<dbReference type="PIRSF" id="PIRSF036990">
    <property type="entry name" value="UCP036990_CBS_BON"/>
    <property type="match status" value="1"/>
</dbReference>
<feature type="domain" description="CBS" evidence="4">
    <location>
        <begin position="7"/>
        <end position="65"/>
    </location>
</feature>
<dbReference type="Pfam" id="PF04972">
    <property type="entry name" value="BON"/>
    <property type="match status" value="1"/>
</dbReference>
<dbReference type="InterPro" id="IPR051257">
    <property type="entry name" value="Diverse_CBS-Domain"/>
</dbReference>
<evidence type="ECO:0000313" key="6">
    <source>
        <dbReference type="Proteomes" id="UP000198866"/>
    </source>
</evidence>
<dbReference type="CDD" id="cd02205">
    <property type="entry name" value="CBS_pair_SF"/>
    <property type="match status" value="1"/>
</dbReference>
<dbReference type="RefSeq" id="WP_090869215.1">
    <property type="nucleotide sequence ID" value="NZ_FNYE01000019.1"/>
</dbReference>
<feature type="domain" description="CBS" evidence="4">
    <location>
        <begin position="96"/>
        <end position="151"/>
    </location>
</feature>
<gene>
    <name evidence="5" type="ORF">SAMN05192539_101930</name>
</gene>
<evidence type="ECO:0000256" key="2">
    <source>
        <dbReference type="PROSITE-ProRule" id="PRU00703"/>
    </source>
</evidence>
<dbReference type="STRING" id="667676.SAMN05192539_101930"/>
<dbReference type="Gene3D" id="3.10.580.10">
    <property type="entry name" value="CBS-domain"/>
    <property type="match status" value="1"/>
</dbReference>
<dbReference type="InterPro" id="IPR017080">
    <property type="entry name" value="UCP036990_CBS_BON"/>
</dbReference>
<proteinExistence type="predicted"/>
<dbReference type="Gene3D" id="3.30.1340.30">
    <property type="match status" value="1"/>
</dbReference>
<dbReference type="SUPFAM" id="SSF54631">
    <property type="entry name" value="CBS-domain pair"/>
    <property type="match status" value="1"/>
</dbReference>
<dbReference type="AlphaFoldDB" id="A0A1H7C3I1"/>
<dbReference type="Pfam" id="PF00571">
    <property type="entry name" value="CBS"/>
    <property type="match status" value="2"/>
</dbReference>
<reference evidence="6" key="1">
    <citation type="submission" date="2016-10" db="EMBL/GenBank/DDBJ databases">
        <authorList>
            <person name="Varghese N."/>
            <person name="Submissions S."/>
        </authorList>
    </citation>
    <scope>NUCLEOTIDE SEQUENCE [LARGE SCALE GENOMIC DNA]</scope>
    <source>
        <strain evidence="6">LMG 26031</strain>
    </source>
</reference>
<keyword evidence="1 2" id="KW-0129">CBS domain</keyword>
<dbReference type="InterPro" id="IPR000644">
    <property type="entry name" value="CBS_dom"/>
</dbReference>
<dbReference type="CDD" id="cd04586">
    <property type="entry name" value="CBS_pair_BON_assoc"/>
    <property type="match status" value="1"/>
</dbReference>
<organism evidence="5 6">
    <name type="scientific">Paraburkholderia diazotrophica</name>
    <dbReference type="NCBI Taxonomy" id="667676"/>
    <lineage>
        <taxon>Bacteria</taxon>
        <taxon>Pseudomonadati</taxon>
        <taxon>Pseudomonadota</taxon>
        <taxon>Betaproteobacteria</taxon>
        <taxon>Burkholderiales</taxon>
        <taxon>Burkholderiaceae</taxon>
        <taxon>Paraburkholderia</taxon>
    </lineage>
</organism>
<evidence type="ECO:0000259" key="3">
    <source>
        <dbReference type="PROSITE" id="PS50914"/>
    </source>
</evidence>
<dbReference type="SMART" id="SM00116">
    <property type="entry name" value="CBS"/>
    <property type="match status" value="2"/>
</dbReference>
<dbReference type="PROSITE" id="PS51371">
    <property type="entry name" value="CBS"/>
    <property type="match status" value="2"/>
</dbReference>
<dbReference type="InterPro" id="IPR046342">
    <property type="entry name" value="CBS_dom_sf"/>
</dbReference>
<evidence type="ECO:0000313" key="5">
    <source>
        <dbReference type="EMBL" id="SEJ81180.1"/>
    </source>
</evidence>
<keyword evidence="6" id="KW-1185">Reference proteome</keyword>
<dbReference type="OrthoDB" id="9790355at2"/>
<evidence type="ECO:0000256" key="1">
    <source>
        <dbReference type="ARBA" id="ARBA00023122"/>
    </source>
</evidence>
<accession>A0A1H7C3I1</accession>
<sequence>MRALDIMTTSVVTATPDMTIHDAARLFVDNHISGMPVVDENGKVVGIVSQGDLLHRVENGTGHGRRRWWLEFLLSSPREQAARYVKEHGHVVGDVMCNQVISISDDMPLAEIADLMERRHLKRVPVLKDGKLVGIVSRSNLIRALASVVPAADAISYDDASLREAIVRAMRGQRWRLPKQGVLVKDGVAHLWGVIESEEEKRAIHIAAECVPGVKRVEYHLEFPSVIPTL</sequence>
<dbReference type="PANTHER" id="PTHR43080">
    <property type="entry name" value="CBS DOMAIN-CONTAINING PROTEIN CBSX3, MITOCHONDRIAL"/>
    <property type="match status" value="1"/>
</dbReference>